<dbReference type="RefSeq" id="WP_053200330.1">
    <property type="nucleotide sequence ID" value="NZ_CP011409.1"/>
</dbReference>
<reference evidence="2" key="1">
    <citation type="journal article" date="2015" name="Genome Announc.">
        <title>Complete Genome Sequence of Herbaspirillum hiltneri N3 (DSM 17495), Isolated from Surface-Sterilized Wheat Roots.</title>
        <authorList>
            <person name="Guizelini D."/>
            <person name="Saizaki P.M."/>
            <person name="Coimbra N.A."/>
            <person name="Weiss V.A."/>
            <person name="Faoro H."/>
            <person name="Sfeir M.Z."/>
            <person name="Baura V.A."/>
            <person name="Monteiro R.A."/>
            <person name="Chubatsu L.S."/>
            <person name="Souza E.M."/>
            <person name="Cruz L.M."/>
            <person name="Pedrosa F.O."/>
            <person name="Raittz R.T."/>
            <person name="Marchaukoski J.N."/>
            <person name="Steffens M.B."/>
        </authorList>
    </citation>
    <scope>NUCLEOTIDE SEQUENCE [LARGE SCALE GENOMIC DNA]</scope>
    <source>
        <strain evidence="2">N3</strain>
    </source>
</reference>
<organism evidence="1 2">
    <name type="scientific">Herbaspirillum hiltneri N3</name>
    <dbReference type="NCBI Taxonomy" id="1262470"/>
    <lineage>
        <taxon>Bacteria</taxon>
        <taxon>Pseudomonadati</taxon>
        <taxon>Pseudomonadota</taxon>
        <taxon>Betaproteobacteria</taxon>
        <taxon>Burkholderiales</taxon>
        <taxon>Oxalobacteraceae</taxon>
        <taxon>Herbaspirillum</taxon>
    </lineage>
</organism>
<protein>
    <submittedName>
        <fullName evidence="1">Uncharacterized protein</fullName>
    </submittedName>
</protein>
<name>A0ABN4I0Z8_9BURK</name>
<evidence type="ECO:0000313" key="2">
    <source>
        <dbReference type="Proteomes" id="UP000063429"/>
    </source>
</evidence>
<dbReference type="EMBL" id="CP011409">
    <property type="protein sequence ID" value="AKZ64629.1"/>
    <property type="molecule type" value="Genomic_DNA"/>
</dbReference>
<sequence>MNIHLYQISRSPEAGFLPLQEGDRKDWGDYAAIRAYFMNEAVDEEALYGFFPAGFAQQSGIGAADVVQFVERHPGNDAYLFVPNQRDATCFLNVFEEAEFRHPGFRQLAQDYLYAVGLSLDLREFVTDSHATAHTGNVLAKPVFWKTWFDLCEQVFALAESGDGPLGVGLNAMTDDTPPVAMKVRLTERVASLVLALDRQLRVAVFDHAARPLSDLASLAYRDKLPRLDAMKRDYLATGDIALIDSFLELRNSILQYAGTMPTPAQTPAPAPSHAAVPARDAELVYGCITHVELPIRFPDFVTPIYLGESQAPGRMNLRELAPKWVPYHPIVGGMVGNFALRNYILEHHPNVKRIGVCMYRKFISRERISGVPAEDNWMMDVVSDKELERQTFDSMLDPGAGDLLVGKTCGFLADGQSAGYLKHYARAHHVEDLLRFAAAAVELGVLHSNEVELFFDEQVFFMGGVELGVFPAGFWLKSIADIEAVAWTCVQRYDVKREGYQSRAWAFCAERLGSYLLLRYLRSICGGDNFEQYMGQLNLITRGDQTLYVPSN</sequence>
<keyword evidence="2" id="KW-1185">Reference proteome</keyword>
<proteinExistence type="predicted"/>
<evidence type="ECO:0000313" key="1">
    <source>
        <dbReference type="EMBL" id="AKZ64629.1"/>
    </source>
</evidence>
<gene>
    <name evidence="1" type="ORF">F506_19985</name>
</gene>
<accession>A0ABN4I0Z8</accession>
<dbReference type="Proteomes" id="UP000063429">
    <property type="component" value="Chromosome"/>
</dbReference>